<protein>
    <submittedName>
        <fullName evidence="1">Uncharacterized protein</fullName>
    </submittedName>
</protein>
<keyword evidence="2" id="KW-1185">Reference proteome</keyword>
<organism evidence="1 2">
    <name type="scientific">Avena sativa</name>
    <name type="common">Oat</name>
    <dbReference type="NCBI Taxonomy" id="4498"/>
    <lineage>
        <taxon>Eukaryota</taxon>
        <taxon>Viridiplantae</taxon>
        <taxon>Streptophyta</taxon>
        <taxon>Embryophyta</taxon>
        <taxon>Tracheophyta</taxon>
        <taxon>Spermatophyta</taxon>
        <taxon>Magnoliopsida</taxon>
        <taxon>Liliopsida</taxon>
        <taxon>Poales</taxon>
        <taxon>Poaceae</taxon>
        <taxon>BOP clade</taxon>
        <taxon>Pooideae</taxon>
        <taxon>Poodae</taxon>
        <taxon>Poeae</taxon>
        <taxon>Poeae Chloroplast Group 1 (Aveneae type)</taxon>
        <taxon>Aveninae</taxon>
        <taxon>Avena</taxon>
    </lineage>
</organism>
<accession>A0ACD6A438</accession>
<reference evidence="1" key="1">
    <citation type="submission" date="2021-05" db="EMBL/GenBank/DDBJ databases">
        <authorList>
            <person name="Scholz U."/>
            <person name="Mascher M."/>
            <person name="Fiebig A."/>
        </authorList>
    </citation>
    <scope>NUCLEOTIDE SEQUENCE [LARGE SCALE GENOMIC DNA]</scope>
</reference>
<name>A0ACD6A438_AVESA</name>
<dbReference type="Proteomes" id="UP001732700">
    <property type="component" value="Chromosome 7C"/>
</dbReference>
<dbReference type="EnsemblPlants" id="AVESA.00010b.r2.7CG0676470.1">
    <property type="protein sequence ID" value="AVESA.00010b.r2.7CG0676470.1.CDS.1"/>
    <property type="gene ID" value="AVESA.00010b.r2.7CG0676470"/>
</dbReference>
<evidence type="ECO:0000313" key="2">
    <source>
        <dbReference type="Proteomes" id="UP001732700"/>
    </source>
</evidence>
<sequence>MSVVADHTAQPQPQQMAPAATSSATATGPVSVGGDGASGSLENVKVWCSRCQVASHMTKVCTVQHYYCICDKHNHSTWWCQVLKQPKPVIAMMGSGHANTLFYSLPDSLFRDNLAQGPSTTALIFVTGEGTISVVEVQDQIVRLCPTQKKWTWEAVPNGDKAFKISIPSQEDIDHINGMEFMVRISKVMLSISTWRMDHIDPAFELQQVWVHVTGVPLELRHFLGMWGVGSLIGQTLDIDMFNLSCRAKIRILVGMIDTSAFLDDSGEYSSFASNLVVKLKGYEFRYELEPHDCVP</sequence>
<evidence type="ECO:0000313" key="1">
    <source>
        <dbReference type="EnsemblPlants" id="AVESA.00010b.r2.7CG0676470.1.CDS.1"/>
    </source>
</evidence>
<reference evidence="1" key="2">
    <citation type="submission" date="2025-09" db="UniProtKB">
        <authorList>
            <consortium name="EnsemblPlants"/>
        </authorList>
    </citation>
    <scope>IDENTIFICATION</scope>
</reference>
<proteinExistence type="predicted"/>